<name>A0ACA9P2L3_9GLOM</name>
<gene>
    <name evidence="1" type="ORF">SCALOS_LOCUS9743</name>
</gene>
<organism evidence="1 2">
    <name type="scientific">Scutellospora calospora</name>
    <dbReference type="NCBI Taxonomy" id="85575"/>
    <lineage>
        <taxon>Eukaryota</taxon>
        <taxon>Fungi</taxon>
        <taxon>Fungi incertae sedis</taxon>
        <taxon>Mucoromycota</taxon>
        <taxon>Glomeromycotina</taxon>
        <taxon>Glomeromycetes</taxon>
        <taxon>Diversisporales</taxon>
        <taxon>Gigasporaceae</taxon>
        <taxon>Scutellospora</taxon>
    </lineage>
</organism>
<protein>
    <submittedName>
        <fullName evidence="1">9979_t:CDS:1</fullName>
    </submittedName>
</protein>
<evidence type="ECO:0000313" key="1">
    <source>
        <dbReference type="EMBL" id="CAG8681252.1"/>
    </source>
</evidence>
<keyword evidence="2" id="KW-1185">Reference proteome</keyword>
<proteinExistence type="predicted"/>
<feature type="non-terminal residue" evidence="1">
    <location>
        <position position="56"/>
    </location>
</feature>
<comment type="caution">
    <text evidence="1">The sequence shown here is derived from an EMBL/GenBank/DDBJ whole genome shotgun (WGS) entry which is preliminary data.</text>
</comment>
<feature type="non-terminal residue" evidence="1">
    <location>
        <position position="1"/>
    </location>
</feature>
<accession>A0ACA9P2L3</accession>
<dbReference type="EMBL" id="CAJVPM010031959">
    <property type="protein sequence ID" value="CAG8681252.1"/>
    <property type="molecule type" value="Genomic_DNA"/>
</dbReference>
<reference evidence="1" key="1">
    <citation type="submission" date="2021-06" db="EMBL/GenBank/DDBJ databases">
        <authorList>
            <person name="Kallberg Y."/>
            <person name="Tangrot J."/>
            <person name="Rosling A."/>
        </authorList>
    </citation>
    <scope>NUCLEOTIDE SEQUENCE</scope>
    <source>
        <strain evidence="1">AU212A</strain>
    </source>
</reference>
<evidence type="ECO:0000313" key="2">
    <source>
        <dbReference type="Proteomes" id="UP000789860"/>
    </source>
</evidence>
<sequence>TFYYCNQCREKFKCKKTESKKDKSDREDYYKKFGVLYVNFVTLVIGIVKIKNVQIV</sequence>
<dbReference type="Proteomes" id="UP000789860">
    <property type="component" value="Unassembled WGS sequence"/>
</dbReference>